<gene>
    <name evidence="1" type="ORF">DICVIV_13728</name>
</gene>
<evidence type="ECO:0000313" key="1">
    <source>
        <dbReference type="EMBL" id="KJH40329.1"/>
    </source>
</evidence>
<protein>
    <submittedName>
        <fullName evidence="1">Uncharacterized protein</fullName>
    </submittedName>
</protein>
<name>A0A0D8X9M4_DICVI</name>
<dbReference type="AlphaFoldDB" id="A0A0D8X9M4"/>
<reference evidence="1 2" key="1">
    <citation type="submission" date="2013-11" db="EMBL/GenBank/DDBJ databases">
        <title>Draft genome of the bovine lungworm Dictyocaulus viviparus.</title>
        <authorList>
            <person name="Mitreva M."/>
        </authorList>
    </citation>
    <scope>NUCLEOTIDE SEQUENCE [LARGE SCALE GENOMIC DNA]</scope>
    <source>
        <strain evidence="1 2">HannoverDv2000</strain>
    </source>
</reference>
<evidence type="ECO:0000313" key="2">
    <source>
        <dbReference type="Proteomes" id="UP000053766"/>
    </source>
</evidence>
<dbReference type="Proteomes" id="UP000053766">
    <property type="component" value="Unassembled WGS sequence"/>
</dbReference>
<reference evidence="2" key="2">
    <citation type="journal article" date="2016" name="Sci. Rep.">
        <title>Dictyocaulus viviparus genome, variome and transcriptome elucidate lungworm biology and support future intervention.</title>
        <authorList>
            <person name="McNulty S.N."/>
            <person name="Strube C."/>
            <person name="Rosa B.A."/>
            <person name="Martin J.C."/>
            <person name="Tyagi R."/>
            <person name="Choi Y.J."/>
            <person name="Wang Q."/>
            <person name="Hallsworth Pepin K."/>
            <person name="Zhang X."/>
            <person name="Ozersky P."/>
            <person name="Wilson R.K."/>
            <person name="Sternberg P.W."/>
            <person name="Gasser R.B."/>
            <person name="Mitreva M."/>
        </authorList>
    </citation>
    <scope>NUCLEOTIDE SEQUENCE [LARGE SCALE GENOMIC DNA]</scope>
    <source>
        <strain evidence="2">HannoverDv2000</strain>
    </source>
</reference>
<keyword evidence="2" id="KW-1185">Reference proteome</keyword>
<organism evidence="1 2">
    <name type="scientific">Dictyocaulus viviparus</name>
    <name type="common">Bovine lungworm</name>
    <dbReference type="NCBI Taxonomy" id="29172"/>
    <lineage>
        <taxon>Eukaryota</taxon>
        <taxon>Metazoa</taxon>
        <taxon>Ecdysozoa</taxon>
        <taxon>Nematoda</taxon>
        <taxon>Chromadorea</taxon>
        <taxon>Rhabditida</taxon>
        <taxon>Rhabditina</taxon>
        <taxon>Rhabditomorpha</taxon>
        <taxon>Strongyloidea</taxon>
        <taxon>Metastrongylidae</taxon>
        <taxon>Dictyocaulus</taxon>
    </lineage>
</organism>
<dbReference type="EMBL" id="KN717361">
    <property type="protein sequence ID" value="KJH40329.1"/>
    <property type="molecule type" value="Genomic_DNA"/>
</dbReference>
<proteinExistence type="predicted"/>
<accession>A0A0D8X9M4</accession>
<sequence length="92" mass="11127">MYIEISDIIRFVSIINRTMHCRRRHVEIELSNYSAEAFYLVKLYLFVDRAIKGKIESTDQFLLPLHQRVFITEKPLNWEDVDSHHSYHLRYG</sequence>